<dbReference type="CAZy" id="GH13">
    <property type="family name" value="Glycoside Hydrolase Family 13"/>
</dbReference>
<protein>
    <submittedName>
        <fullName evidence="6">Glycogen debranching enzyme GlgX</fullName>
    </submittedName>
</protein>
<sequence>MAYRSVTMTGMLRPGRDPKPTKIKRGWRVRPGETDPQALPRVGSAPYPGLPHPLGATPYAGGTNFAVVADGVPGISDVQLCLLDPKDPAVTLRTVTMAERTYGIWHTFVPGVGPGQVYGFRVPARDPAKLLLDPYARQVTGTGYDLVAAASFGVPTAGKVPAGIVVDSAAPGHHSTTNRPWVPWEQTVVYEAHVKGLTMRHPGVPAKLRGTYLGVAHPAVIDHLRKLTVTTLELLPVYASAAEPGLKATHRRNYWGYSTLNYFAPHPDYASVPGREVAEFAAMVDALHAAGIEVVLDVVYNHTCEGGPGLSVDLSTRGLAPDSYYLPDGRDLTGTGNTVNARTLPVIRLVTDSLRYWSETFGVDGFRFDLASVHARPDGGPFDAGSALLSAIAADPVLATRKLIAEPWDATGDGYAVGRFGPNWTEWNDRFRDTGRDFWRGVPGVRDLGYRLSGSSDLYAPSRRPWASINFVTAHDGFTLRDLVSYDHKHNEANGENNRDGGEHNRSWNHGVEGETDDPAIRALRLRTARNLAATLLLSTGTPMITMGDELWRSQGGNNNAYCQDNEISWVNWDLTDPEVAATLAFWRRTLAIRRSAPALHQGEFFEGRAPGGGDGVPDLVWFNASGQPMSDPDWFDEGRQVIGMWVNGHDVRGHTVAGEPLSDRSWLLLLHAGADPVELTLPGAPYSTSYVPTIDTDRPTGEPASTAEIAGGATVVMPGRTVWLLQARRPSAS</sequence>
<evidence type="ECO:0000256" key="4">
    <source>
        <dbReference type="SAM" id="MobiDB-lite"/>
    </source>
</evidence>
<dbReference type="STRING" id="479431.Namu_3089"/>
<dbReference type="Gene3D" id="2.60.40.1180">
    <property type="entry name" value="Golgi alpha-mannosidase II"/>
    <property type="match status" value="1"/>
</dbReference>
<evidence type="ECO:0000256" key="1">
    <source>
        <dbReference type="ARBA" id="ARBA00008061"/>
    </source>
</evidence>
<dbReference type="KEGG" id="nml:Namu_3089"/>
<dbReference type="SUPFAM" id="SSF81296">
    <property type="entry name" value="E set domains"/>
    <property type="match status" value="1"/>
</dbReference>
<name>C8XBR9_NAKMY</name>
<dbReference type="GO" id="GO:0005980">
    <property type="term" value="P:glycogen catabolic process"/>
    <property type="evidence" value="ECO:0007669"/>
    <property type="project" value="InterPro"/>
</dbReference>
<feature type="region of interest" description="Disordered" evidence="4">
    <location>
        <begin position="1"/>
        <end position="47"/>
    </location>
</feature>
<dbReference type="InParanoid" id="C8XBR9"/>
<dbReference type="NCBIfam" id="TIGR02100">
    <property type="entry name" value="glgX_debranch"/>
    <property type="match status" value="1"/>
</dbReference>
<keyword evidence="2" id="KW-0378">Hydrolase</keyword>
<dbReference type="InterPro" id="IPR006047">
    <property type="entry name" value="GH13_cat_dom"/>
</dbReference>
<dbReference type="InterPro" id="IPR017853">
    <property type="entry name" value="GH"/>
</dbReference>
<dbReference type="Pfam" id="PF02922">
    <property type="entry name" value="CBM_48"/>
    <property type="match status" value="1"/>
</dbReference>
<dbReference type="InterPro" id="IPR013783">
    <property type="entry name" value="Ig-like_fold"/>
</dbReference>
<organism evidence="6 7">
    <name type="scientific">Nakamurella multipartita (strain ATCC 700099 / DSM 44233 / CIP 104796 / JCM 9543 / NBRC 105858 / Y-104)</name>
    <name type="common">Microsphaera multipartita</name>
    <dbReference type="NCBI Taxonomy" id="479431"/>
    <lineage>
        <taxon>Bacteria</taxon>
        <taxon>Bacillati</taxon>
        <taxon>Actinomycetota</taxon>
        <taxon>Actinomycetes</taxon>
        <taxon>Nakamurellales</taxon>
        <taxon>Nakamurellaceae</taxon>
        <taxon>Nakamurella</taxon>
    </lineage>
</organism>
<evidence type="ECO:0000256" key="3">
    <source>
        <dbReference type="ARBA" id="ARBA00023295"/>
    </source>
</evidence>
<dbReference type="InterPro" id="IPR013780">
    <property type="entry name" value="Glyco_hydro_b"/>
</dbReference>
<dbReference type="Proteomes" id="UP000002218">
    <property type="component" value="Chromosome"/>
</dbReference>
<dbReference type="InterPro" id="IPR004193">
    <property type="entry name" value="Glyco_hydro_13_N"/>
</dbReference>
<dbReference type="AlphaFoldDB" id="C8XBR9"/>
<dbReference type="CDD" id="cd11326">
    <property type="entry name" value="AmyAc_Glg_debranch"/>
    <property type="match status" value="1"/>
</dbReference>
<reference evidence="7" key="1">
    <citation type="submission" date="2009-09" db="EMBL/GenBank/DDBJ databases">
        <title>The complete genome of Nakamurella multipartita DSM 44233.</title>
        <authorList>
            <consortium name="US DOE Joint Genome Institute (JGI-PGF)"/>
            <person name="Lucas S."/>
            <person name="Copeland A."/>
            <person name="Lapidus A."/>
            <person name="Glavina del Rio T."/>
            <person name="Dalin E."/>
            <person name="Tice H."/>
            <person name="Bruce D."/>
            <person name="Goodwin L."/>
            <person name="Pitluck S."/>
            <person name="Kyrpides N."/>
            <person name="Mavromatis K."/>
            <person name="Ivanova N."/>
            <person name="Ovchinnikova G."/>
            <person name="Sims D."/>
            <person name="Meincke L."/>
            <person name="Brettin T."/>
            <person name="Detter J.C."/>
            <person name="Han C."/>
            <person name="Larimer F."/>
            <person name="Land M."/>
            <person name="Hauser L."/>
            <person name="Markowitz V."/>
            <person name="Cheng J.-F."/>
            <person name="Hugenholtz P."/>
            <person name="Woyke T."/>
            <person name="Wu D."/>
            <person name="Klenk H.-P."/>
            <person name="Eisen J.A."/>
        </authorList>
    </citation>
    <scope>NUCLEOTIDE SEQUENCE [LARGE SCALE GENOMIC DNA]</scope>
    <source>
        <strain evidence="7">ATCC 700099 / DSM 44233 / CIP 104796 / JCM 9543 / NBRC 105858 / Y-104</strain>
    </source>
</reference>
<evidence type="ECO:0000313" key="6">
    <source>
        <dbReference type="EMBL" id="ACV79423.1"/>
    </source>
</evidence>
<feature type="compositionally biased region" description="Basic and acidic residues" evidence="4">
    <location>
        <begin position="491"/>
        <end position="506"/>
    </location>
</feature>
<dbReference type="GO" id="GO:0004135">
    <property type="term" value="F:amylo-alpha-1,6-glucosidase activity"/>
    <property type="evidence" value="ECO:0007669"/>
    <property type="project" value="InterPro"/>
</dbReference>
<dbReference type="EMBL" id="CP001737">
    <property type="protein sequence ID" value="ACV79423.1"/>
    <property type="molecule type" value="Genomic_DNA"/>
</dbReference>
<dbReference type="PANTHER" id="PTHR43002">
    <property type="entry name" value="GLYCOGEN DEBRANCHING ENZYME"/>
    <property type="match status" value="1"/>
</dbReference>
<dbReference type="CAZy" id="CBM48">
    <property type="family name" value="Carbohydrate-Binding Module Family 48"/>
</dbReference>
<dbReference type="HOGENOM" id="CLU_011725_1_1_11"/>
<accession>C8XBR9</accession>
<keyword evidence="3" id="KW-0326">Glycosidase</keyword>
<keyword evidence="7" id="KW-1185">Reference proteome</keyword>
<dbReference type="SMART" id="SM00642">
    <property type="entry name" value="Aamy"/>
    <property type="match status" value="1"/>
</dbReference>
<feature type="region of interest" description="Disordered" evidence="4">
    <location>
        <begin position="491"/>
        <end position="514"/>
    </location>
</feature>
<dbReference type="InterPro" id="IPR011837">
    <property type="entry name" value="Glycogen_debranch_GlgX"/>
</dbReference>
<comment type="similarity">
    <text evidence="1">Belongs to the glycosyl hydrolase 13 family.</text>
</comment>
<dbReference type="Gene3D" id="2.60.40.10">
    <property type="entry name" value="Immunoglobulins"/>
    <property type="match status" value="1"/>
</dbReference>
<dbReference type="InterPro" id="IPR044505">
    <property type="entry name" value="GlgX_Isoamylase_N_E_set"/>
</dbReference>
<dbReference type="Gene3D" id="3.20.20.80">
    <property type="entry name" value="Glycosidases"/>
    <property type="match status" value="1"/>
</dbReference>
<dbReference type="SUPFAM" id="SSF51011">
    <property type="entry name" value="Glycosyl hydrolase domain"/>
    <property type="match status" value="1"/>
</dbReference>
<dbReference type="eggNOG" id="COG1523">
    <property type="taxonomic scope" value="Bacteria"/>
</dbReference>
<evidence type="ECO:0000259" key="5">
    <source>
        <dbReference type="SMART" id="SM00642"/>
    </source>
</evidence>
<dbReference type="CDD" id="cd02856">
    <property type="entry name" value="E_set_GDE_Isoamylase_N"/>
    <property type="match status" value="1"/>
</dbReference>
<dbReference type="InterPro" id="IPR014756">
    <property type="entry name" value="Ig_E-set"/>
</dbReference>
<evidence type="ECO:0000256" key="2">
    <source>
        <dbReference type="ARBA" id="ARBA00022801"/>
    </source>
</evidence>
<reference evidence="6 7" key="2">
    <citation type="journal article" date="2010" name="Stand. Genomic Sci.">
        <title>Complete genome sequence of Nakamurella multipartita type strain (Y-104).</title>
        <authorList>
            <person name="Tice H."/>
            <person name="Mayilraj S."/>
            <person name="Sims D."/>
            <person name="Lapidus A."/>
            <person name="Nolan M."/>
            <person name="Lucas S."/>
            <person name="Glavina Del Rio T."/>
            <person name="Copeland A."/>
            <person name="Cheng J.F."/>
            <person name="Meincke L."/>
            <person name="Bruce D."/>
            <person name="Goodwin L."/>
            <person name="Pitluck S."/>
            <person name="Ivanova N."/>
            <person name="Mavromatis K."/>
            <person name="Ovchinnikova G."/>
            <person name="Pati A."/>
            <person name="Chen A."/>
            <person name="Palaniappan K."/>
            <person name="Land M."/>
            <person name="Hauser L."/>
            <person name="Chang Y.J."/>
            <person name="Jeffries C.D."/>
            <person name="Detter J.C."/>
            <person name="Brettin T."/>
            <person name="Rohde M."/>
            <person name="Goker M."/>
            <person name="Bristow J."/>
            <person name="Eisen J.A."/>
            <person name="Markowitz V."/>
            <person name="Hugenholtz P."/>
            <person name="Kyrpides N.C."/>
            <person name="Klenk H.P."/>
            <person name="Chen F."/>
        </authorList>
    </citation>
    <scope>NUCLEOTIDE SEQUENCE [LARGE SCALE GENOMIC DNA]</scope>
    <source>
        <strain evidence="7">ATCC 700099 / DSM 44233 / CIP 104796 / JCM 9543 / NBRC 105858 / Y-104</strain>
    </source>
</reference>
<dbReference type="Pfam" id="PF00128">
    <property type="entry name" value="Alpha-amylase"/>
    <property type="match status" value="1"/>
</dbReference>
<feature type="domain" description="Glycosyl hydrolase family 13 catalytic" evidence="5">
    <location>
        <begin position="163"/>
        <end position="588"/>
    </location>
</feature>
<gene>
    <name evidence="6" type="ordered locus">Namu_3089</name>
</gene>
<dbReference type="SUPFAM" id="SSF51445">
    <property type="entry name" value="(Trans)glycosidases"/>
    <property type="match status" value="1"/>
</dbReference>
<proteinExistence type="inferred from homology"/>
<evidence type="ECO:0000313" key="7">
    <source>
        <dbReference type="Proteomes" id="UP000002218"/>
    </source>
</evidence>